<dbReference type="PANTHER" id="PTHR32002:SF35">
    <property type="entry name" value="PROTEIN NLP6"/>
    <property type="match status" value="1"/>
</dbReference>
<dbReference type="InterPro" id="IPR045012">
    <property type="entry name" value="NLP"/>
</dbReference>
<reference evidence="2 3" key="1">
    <citation type="journal article" date="2018" name="Mol. Plant">
        <title>The genome of Artemisia annua provides insight into the evolution of Asteraceae family and artemisinin biosynthesis.</title>
        <authorList>
            <person name="Shen Q."/>
            <person name="Zhang L."/>
            <person name="Liao Z."/>
            <person name="Wang S."/>
            <person name="Yan T."/>
            <person name="Shi P."/>
            <person name="Liu M."/>
            <person name="Fu X."/>
            <person name="Pan Q."/>
            <person name="Wang Y."/>
            <person name="Lv Z."/>
            <person name="Lu X."/>
            <person name="Zhang F."/>
            <person name="Jiang W."/>
            <person name="Ma Y."/>
            <person name="Chen M."/>
            <person name="Hao X."/>
            <person name="Li L."/>
            <person name="Tang Y."/>
            <person name="Lv G."/>
            <person name="Zhou Y."/>
            <person name="Sun X."/>
            <person name="Brodelius P.E."/>
            <person name="Rose J.K.C."/>
            <person name="Tang K."/>
        </authorList>
    </citation>
    <scope>NUCLEOTIDE SEQUENCE [LARGE SCALE GENOMIC DNA]</scope>
    <source>
        <strain evidence="3">cv. Huhao1</strain>
        <tissue evidence="2">Leaf</tissue>
    </source>
</reference>
<dbReference type="InterPro" id="IPR055081">
    <property type="entry name" value="NLP1-9_GAF"/>
</dbReference>
<evidence type="ECO:0000313" key="2">
    <source>
        <dbReference type="EMBL" id="PWA78197.1"/>
    </source>
</evidence>
<keyword evidence="3" id="KW-1185">Reference proteome</keyword>
<comment type="caution">
    <text evidence="2">The sequence shown here is derived from an EMBL/GenBank/DDBJ whole genome shotgun (WGS) entry which is preliminary data.</text>
</comment>
<dbReference type="STRING" id="35608.A0A2U1NXL9"/>
<accession>A0A2U1NXL9</accession>
<evidence type="ECO:0000313" key="3">
    <source>
        <dbReference type="Proteomes" id="UP000245207"/>
    </source>
</evidence>
<gene>
    <name evidence="2" type="ORF">CTI12_AA215310</name>
</gene>
<dbReference type="EMBL" id="PKPP01002021">
    <property type="protein sequence ID" value="PWA78197.1"/>
    <property type="molecule type" value="Genomic_DNA"/>
</dbReference>
<proteinExistence type="predicted"/>
<name>A0A2U1NXL9_ARTAN</name>
<sequence length="552" mass="61730">MSQNDSLTHCVNHSLLVSLFVNRNWPFHGLSVVKFVYAFIVSGNKVVIQSHFETVLRSIRPLVHLILIYSVLSNRSLTGVQEAEVCSIPMSLSQPIQPVSSAYLSSYGSGESKYLPHLKVFEKGKELFQSDPSQSTITGGYEPRANVDPLNQNTQDKIIAAMKQLIFRKEYVLVQFWSPHVVGKQKYLTNIDQPSGVGVIDERLLSFMINSKRKVLVVEDESEEEDLDPIARVFTRGLPEWTCDVTSYLPKYFPQKASAIHFDLSGYLALPVFDSTTQLCVGVIEILTSSEYPDFAYEVRQVCDALKKQNLTCTRVFDGPAENIPNEWDKIWGILKSVCDDHSLPLAQTWAVSPFTTFVSHDTIINQCCSSFDAKCIGKICMSTVRLPFYARNKNLWRFQKACRERHLDSSRGLVGKALSRGSCFREDVTKLSKEEYPLGHNAHMSGLTSCFAILLQSVESKAKYVLEFFLPSDMEDVSHVVQTLKRITGVDPGFVLGDTSPMDFSDISDSESIVTDGSHIGSSANESIGKRCAATFTHDEEASSPLKKLKK</sequence>
<evidence type="ECO:0000259" key="1">
    <source>
        <dbReference type="Pfam" id="PF22922"/>
    </source>
</evidence>
<dbReference type="GO" id="GO:0003700">
    <property type="term" value="F:DNA-binding transcription factor activity"/>
    <property type="evidence" value="ECO:0007669"/>
    <property type="project" value="InterPro"/>
</dbReference>
<feature type="domain" description="NLP1-9 GAF" evidence="1">
    <location>
        <begin position="326"/>
        <end position="488"/>
    </location>
</feature>
<organism evidence="2 3">
    <name type="scientific">Artemisia annua</name>
    <name type="common">Sweet wormwood</name>
    <dbReference type="NCBI Taxonomy" id="35608"/>
    <lineage>
        <taxon>Eukaryota</taxon>
        <taxon>Viridiplantae</taxon>
        <taxon>Streptophyta</taxon>
        <taxon>Embryophyta</taxon>
        <taxon>Tracheophyta</taxon>
        <taxon>Spermatophyta</taxon>
        <taxon>Magnoliopsida</taxon>
        <taxon>eudicotyledons</taxon>
        <taxon>Gunneridae</taxon>
        <taxon>Pentapetalae</taxon>
        <taxon>asterids</taxon>
        <taxon>campanulids</taxon>
        <taxon>Asterales</taxon>
        <taxon>Asteraceae</taxon>
        <taxon>Asteroideae</taxon>
        <taxon>Anthemideae</taxon>
        <taxon>Artemisiinae</taxon>
        <taxon>Artemisia</taxon>
    </lineage>
</organism>
<protein>
    <submittedName>
        <fullName evidence="2">NIN-like protein</fullName>
    </submittedName>
</protein>
<dbReference type="PANTHER" id="PTHR32002">
    <property type="entry name" value="PROTEIN NLP8"/>
    <property type="match status" value="1"/>
</dbReference>
<dbReference type="OrthoDB" id="6270329at2759"/>
<dbReference type="Pfam" id="PF22922">
    <property type="entry name" value="GAF_NLP"/>
    <property type="match status" value="1"/>
</dbReference>
<dbReference type="Proteomes" id="UP000245207">
    <property type="component" value="Unassembled WGS sequence"/>
</dbReference>
<dbReference type="AlphaFoldDB" id="A0A2U1NXL9"/>